<reference evidence="2" key="1">
    <citation type="journal article" date="2018" name="Nat. Microbiol.">
        <title>Leveraging single-cell genomics to expand the fungal tree of life.</title>
        <authorList>
            <person name="Ahrendt S.R."/>
            <person name="Quandt C.A."/>
            <person name="Ciobanu D."/>
            <person name="Clum A."/>
            <person name="Salamov A."/>
            <person name="Andreopoulos B."/>
            <person name="Cheng J.F."/>
            <person name="Woyke T."/>
            <person name="Pelin A."/>
            <person name="Henrissat B."/>
            <person name="Reynolds N.K."/>
            <person name="Benny G.L."/>
            <person name="Smith M.E."/>
            <person name="James T.Y."/>
            <person name="Grigoriev I.V."/>
        </authorList>
    </citation>
    <scope>NUCLEOTIDE SEQUENCE [LARGE SCALE GENOMIC DNA]</scope>
</reference>
<name>A0A4V1IQ67_9FUNG</name>
<dbReference type="Proteomes" id="UP000269721">
    <property type="component" value="Unassembled WGS sequence"/>
</dbReference>
<organism evidence="1 2">
    <name type="scientific">Blyttiomyces helicus</name>
    <dbReference type="NCBI Taxonomy" id="388810"/>
    <lineage>
        <taxon>Eukaryota</taxon>
        <taxon>Fungi</taxon>
        <taxon>Fungi incertae sedis</taxon>
        <taxon>Chytridiomycota</taxon>
        <taxon>Chytridiomycota incertae sedis</taxon>
        <taxon>Chytridiomycetes</taxon>
        <taxon>Chytridiomycetes incertae sedis</taxon>
        <taxon>Blyttiomyces</taxon>
    </lineage>
</organism>
<evidence type="ECO:0000313" key="2">
    <source>
        <dbReference type="Proteomes" id="UP000269721"/>
    </source>
</evidence>
<dbReference type="AlphaFoldDB" id="A0A4V1IQ67"/>
<keyword evidence="2" id="KW-1185">Reference proteome</keyword>
<proteinExistence type="predicted"/>
<accession>A0A4V1IQ67</accession>
<evidence type="ECO:0000313" key="1">
    <source>
        <dbReference type="EMBL" id="RKO85497.1"/>
    </source>
</evidence>
<sequence length="602" mass="67600">MNLRASFHFTSCPLPASLDVTSDQLTAARDEFDRLHARYEAVTKEHAELVGRFEAYMEEATWFREILGFREEREERKAGHISQTSACTDVIHSFKYVCNQTRSIPVRLPPCPPPTPLPVIPRKLPVSQVVAFVEELSVIRGKCTNFEINHKMQVAALVKELPVVRKQRDDFEADHKTQVAALVEELRVVLEQRDDFEADHKMGVEELSAFRENRDALLAEPTKTQVAPVVEELHVVREQLDNHQFNKKPQATAPVEDAPVDRELYLFETQVLCLGEVICVVCALPHLTSCPLCALTCSIRSDLEYATTTRSQRKKYVFEKPADPVSHLCRYVCILPYHRMFSSAVINALRTHIGSAQDSSINVPGIYKYLGLFISRIVLAPGVLTPGSTPCASRSLLQMFPPARGHVCGLRRTSGCQGSRYAGPIPCQAGEEDIMRQRGPARVEVFLARWRGVRRHLRRSETNATDRASAHFARMIAFSVLRTVSVKNVFGNGQTRPVESSWIKDALHHTTIDSRPSGHLGKAGVLFVSVRPGTHVGGGRVSPLRQLEREILTGQHDETRASSHLVEPSSSLSEMMMPMFLVWFFSPPHERQSHHTLVAFTN</sequence>
<gene>
    <name evidence="1" type="ORF">BDK51DRAFT_38084</name>
</gene>
<protein>
    <submittedName>
        <fullName evidence="1">Uncharacterized protein</fullName>
    </submittedName>
</protein>
<dbReference type="EMBL" id="KZ999019">
    <property type="protein sequence ID" value="RKO85497.1"/>
    <property type="molecule type" value="Genomic_DNA"/>
</dbReference>